<dbReference type="AlphaFoldDB" id="A0A0F8W7A6"/>
<protein>
    <submittedName>
        <fullName evidence="2">Uncharacterized protein</fullName>
    </submittedName>
</protein>
<evidence type="ECO:0000256" key="1">
    <source>
        <dbReference type="SAM" id="MobiDB-lite"/>
    </source>
</evidence>
<organism evidence="2">
    <name type="scientific">marine sediment metagenome</name>
    <dbReference type="NCBI Taxonomy" id="412755"/>
    <lineage>
        <taxon>unclassified sequences</taxon>
        <taxon>metagenomes</taxon>
        <taxon>ecological metagenomes</taxon>
    </lineage>
</organism>
<sequence length="159" mass="17741">MTFTDTPELVGPSGVGRTLSVCVKTEYLVGDEDKVFFDGPDHPVWLAPEDTDMLDVLVAAKIFTSRTAARKIWRGSIHIPDGWSDYEVGRLHTRIWILKPRGAPMFTQRRGAGEYNETEGSLRSSPGGERSSVATSGGRPRTAQPSLRPERIEERERTR</sequence>
<dbReference type="EMBL" id="LAZR01066984">
    <property type="protein sequence ID" value="KKK52508.1"/>
    <property type="molecule type" value="Genomic_DNA"/>
</dbReference>
<gene>
    <name evidence="2" type="ORF">LCGC14_3104210</name>
</gene>
<name>A0A0F8W7A6_9ZZZZ</name>
<evidence type="ECO:0000313" key="2">
    <source>
        <dbReference type="EMBL" id="KKK52508.1"/>
    </source>
</evidence>
<comment type="caution">
    <text evidence="2">The sequence shown here is derived from an EMBL/GenBank/DDBJ whole genome shotgun (WGS) entry which is preliminary data.</text>
</comment>
<accession>A0A0F8W7A6</accession>
<reference evidence="2" key="1">
    <citation type="journal article" date="2015" name="Nature">
        <title>Complex archaea that bridge the gap between prokaryotes and eukaryotes.</title>
        <authorList>
            <person name="Spang A."/>
            <person name="Saw J.H."/>
            <person name="Jorgensen S.L."/>
            <person name="Zaremba-Niedzwiedzka K."/>
            <person name="Martijn J."/>
            <person name="Lind A.E."/>
            <person name="van Eijk R."/>
            <person name="Schleper C."/>
            <person name="Guy L."/>
            <person name="Ettema T.J."/>
        </authorList>
    </citation>
    <scope>NUCLEOTIDE SEQUENCE</scope>
</reference>
<feature type="region of interest" description="Disordered" evidence="1">
    <location>
        <begin position="107"/>
        <end position="159"/>
    </location>
</feature>
<feature type="compositionally biased region" description="Basic and acidic residues" evidence="1">
    <location>
        <begin position="148"/>
        <end position="159"/>
    </location>
</feature>
<proteinExistence type="predicted"/>